<proteinExistence type="inferred from homology"/>
<dbReference type="GO" id="GO:0005524">
    <property type="term" value="F:ATP binding"/>
    <property type="evidence" value="ECO:0007669"/>
    <property type="project" value="UniProtKB-KW"/>
</dbReference>
<dbReference type="EMBL" id="JXRP01000009">
    <property type="protein sequence ID" value="KIL49740.1"/>
    <property type="molecule type" value="Genomic_DNA"/>
</dbReference>
<evidence type="ECO:0000256" key="6">
    <source>
        <dbReference type="ARBA" id="ARBA00022840"/>
    </source>
</evidence>
<dbReference type="PROSITE" id="PS00211">
    <property type="entry name" value="ABC_TRANSPORTER_1"/>
    <property type="match status" value="1"/>
</dbReference>
<dbReference type="CDD" id="cd03215">
    <property type="entry name" value="ABC_Carb_Monos_II"/>
    <property type="match status" value="1"/>
</dbReference>
<dbReference type="EC" id="7.6.2.13" evidence="8"/>
<evidence type="ECO:0000313" key="12">
    <source>
        <dbReference type="Proteomes" id="UP000031938"/>
    </source>
</evidence>
<comment type="subunit">
    <text evidence="3">The complex is composed of two ATP-binding proteins (LsrA), two transmembrane proteins (LsrC and LsrD) and a solute-binding protein (LsrB).</text>
</comment>
<evidence type="ECO:0000313" key="11">
    <source>
        <dbReference type="EMBL" id="KIL49740.1"/>
    </source>
</evidence>
<dbReference type="PANTHER" id="PTHR43790">
    <property type="entry name" value="CARBOHYDRATE TRANSPORT ATP-BINDING PROTEIN MG119-RELATED"/>
    <property type="match status" value="1"/>
</dbReference>
<feature type="domain" description="ABC transporter" evidence="10">
    <location>
        <begin position="5"/>
        <end position="243"/>
    </location>
</feature>
<dbReference type="InterPro" id="IPR027417">
    <property type="entry name" value="P-loop_NTPase"/>
</dbReference>
<evidence type="ECO:0000256" key="3">
    <source>
        <dbReference type="ARBA" id="ARBA00011262"/>
    </source>
</evidence>
<feature type="domain" description="ABC transporter" evidence="10">
    <location>
        <begin position="257"/>
        <end position="499"/>
    </location>
</feature>
<dbReference type="InterPro" id="IPR003593">
    <property type="entry name" value="AAA+_ATPase"/>
</dbReference>
<comment type="caution">
    <text evidence="11">The sequence shown here is derived from an EMBL/GenBank/DDBJ whole genome shotgun (WGS) entry which is preliminary data.</text>
</comment>
<protein>
    <recommendedName>
        <fullName evidence="4">Autoinducer 2 import ATP-binding protein LsrA</fullName>
        <ecNumber evidence="8">7.6.2.13</ecNumber>
    </recommendedName>
</protein>
<evidence type="ECO:0000256" key="9">
    <source>
        <dbReference type="ARBA" id="ARBA00034076"/>
    </source>
</evidence>
<evidence type="ECO:0000256" key="4">
    <source>
        <dbReference type="ARBA" id="ARBA00019459"/>
    </source>
</evidence>
<dbReference type="PANTHER" id="PTHR43790:SF2">
    <property type="entry name" value="AUTOINDUCER 2 IMPORT ATP-BINDING PROTEIN LSRA"/>
    <property type="match status" value="1"/>
</dbReference>
<keyword evidence="12" id="KW-1185">Reference proteome</keyword>
<dbReference type="CDD" id="cd03216">
    <property type="entry name" value="ABC_Carb_Monos_I"/>
    <property type="match status" value="1"/>
</dbReference>
<dbReference type="GO" id="GO:0005886">
    <property type="term" value="C:plasma membrane"/>
    <property type="evidence" value="ECO:0007669"/>
    <property type="project" value="UniProtKB-SubCell"/>
</dbReference>
<evidence type="ECO:0000256" key="8">
    <source>
        <dbReference type="ARBA" id="ARBA00023798"/>
    </source>
</evidence>
<dbReference type="PROSITE" id="PS50893">
    <property type="entry name" value="ABC_TRANSPORTER_2"/>
    <property type="match status" value="2"/>
</dbReference>
<comment type="catalytic activity">
    <reaction evidence="9">
        <text>ATP + H2O + (2R,4S)-2-methyl-2,3,3,4-tetrahydroxytetrahydrofuran-[AI-2-binding protein]Side 1 = ADP + phosphate + (2R,4S)-2-methyl-2,3,3,4-tetrahydroxytetrahydrofuranSide 2 + [AI-2-binding protein]Side 1.</text>
        <dbReference type="EC" id="7.6.2.13"/>
    </reaction>
</comment>
<evidence type="ECO:0000256" key="7">
    <source>
        <dbReference type="ARBA" id="ARBA00023747"/>
    </source>
</evidence>
<keyword evidence="5" id="KW-0547">Nucleotide-binding</keyword>
<comment type="function">
    <text evidence="7">Part of the ABC transporter complex LsrABCD involved in autoinducer 2 (AI-2) import. Responsible for energy coupling to the transport system.</text>
</comment>
<dbReference type="Pfam" id="PF00005">
    <property type="entry name" value="ABC_tran"/>
    <property type="match status" value="2"/>
</dbReference>
<evidence type="ECO:0000256" key="5">
    <source>
        <dbReference type="ARBA" id="ARBA00022741"/>
    </source>
</evidence>
<dbReference type="STRING" id="889306.KP78_12080"/>
<dbReference type="InterPro" id="IPR050107">
    <property type="entry name" value="ABC_carbohydrate_import_ATPase"/>
</dbReference>
<keyword evidence="6" id="KW-0067">ATP-binding</keyword>
<dbReference type="AlphaFoldDB" id="A0A0C2RHT8"/>
<organism evidence="11 12">
    <name type="scientific">Jeotgalibacillus soli</name>
    <dbReference type="NCBI Taxonomy" id="889306"/>
    <lineage>
        <taxon>Bacteria</taxon>
        <taxon>Bacillati</taxon>
        <taxon>Bacillota</taxon>
        <taxon>Bacilli</taxon>
        <taxon>Bacillales</taxon>
        <taxon>Caryophanaceae</taxon>
        <taxon>Jeotgalibacillus</taxon>
    </lineage>
</organism>
<sequence>MSKLLQMKDIDKSFGVVRVLEKASFELISGEVHALIGANGAGKSTLMKILTGAYSLEKGSIEIDGKPVTINSPADAKAAGIHCVYQEVDTSLVQDMTVAENIAMDQIVADKRVLVSKKRLNEQAEKILAKLNVQLDSAKTPAELTLAEKQMVLIARATSQSARILLFDEPTAPLSLEETKHFFRVVDQLKNEGIGIVFISHRLPEIFELSNRITVMRDGKTIETAETAQTSPQEMVQIMLGRTLDEQLDRGSRSSSVGDELLRVSHLSDGGIVQDVSFSVSSGEVVGIVGLVGAGKTETAKALFGMQQKIKGEIHLNHQPLRLKHPVDAIEAGFALIPEERRKEGLFIEESIRVNTSFPHLKKWFKWLWIQKKKETAEASSVIDRLHVKAQHSEQVVGSLSGGNQQKVAIGKWLLGDAKVFLFDEPTKGVDVGAKAEIFRLIDNLAEQGKGVLYFSCEIDEVIRVSDRILIMYDGTIVKELSPDEVTQDRILLYASGGKEGTNER</sequence>
<comment type="subcellular location">
    <subcellularLocation>
        <location evidence="1">Cell inner membrane</location>
        <topology evidence="1">Peripheral membrane protein</topology>
    </subcellularLocation>
</comment>
<gene>
    <name evidence="11" type="ORF">KP78_12080</name>
</gene>
<dbReference type="SUPFAM" id="SSF52540">
    <property type="entry name" value="P-loop containing nucleoside triphosphate hydrolases"/>
    <property type="match status" value="2"/>
</dbReference>
<dbReference type="InterPro" id="IPR017871">
    <property type="entry name" value="ABC_transporter-like_CS"/>
</dbReference>
<dbReference type="PATRIC" id="fig|889306.3.peg.1215"/>
<dbReference type="SMART" id="SM00382">
    <property type="entry name" value="AAA"/>
    <property type="match status" value="2"/>
</dbReference>
<reference evidence="11 12" key="1">
    <citation type="submission" date="2015-01" db="EMBL/GenBank/DDBJ databases">
        <title>Genome sequencing of Jeotgalibacillus soli.</title>
        <authorList>
            <person name="Goh K.M."/>
            <person name="Chan K.-G."/>
            <person name="Yaakop A.S."/>
            <person name="Ee R."/>
            <person name="Gan H.M."/>
            <person name="Chan C.S."/>
        </authorList>
    </citation>
    <scope>NUCLEOTIDE SEQUENCE [LARGE SCALE GENOMIC DNA]</scope>
    <source>
        <strain evidence="11 12">P9</strain>
    </source>
</reference>
<comment type="similarity">
    <text evidence="2">Belongs to the ABC transporter superfamily. AI-2 autoinducer porter (TC 3.A.1.2.8) family.</text>
</comment>
<name>A0A0C2RHT8_9BACL</name>
<dbReference type="InterPro" id="IPR003439">
    <property type="entry name" value="ABC_transporter-like_ATP-bd"/>
</dbReference>
<dbReference type="RefSeq" id="WP_041086963.1">
    <property type="nucleotide sequence ID" value="NZ_JXRP01000009.1"/>
</dbReference>
<dbReference type="OrthoDB" id="9771863at2"/>
<dbReference type="GO" id="GO:0016887">
    <property type="term" value="F:ATP hydrolysis activity"/>
    <property type="evidence" value="ECO:0007669"/>
    <property type="project" value="InterPro"/>
</dbReference>
<evidence type="ECO:0000259" key="10">
    <source>
        <dbReference type="PROSITE" id="PS50893"/>
    </source>
</evidence>
<accession>A0A0C2RHT8</accession>
<keyword evidence="11" id="KW-0378">Hydrolase</keyword>
<evidence type="ECO:0000256" key="2">
    <source>
        <dbReference type="ARBA" id="ARBA00009404"/>
    </source>
</evidence>
<dbReference type="Proteomes" id="UP000031938">
    <property type="component" value="Unassembled WGS sequence"/>
</dbReference>
<dbReference type="Gene3D" id="3.40.50.300">
    <property type="entry name" value="P-loop containing nucleotide triphosphate hydrolases"/>
    <property type="match status" value="2"/>
</dbReference>
<evidence type="ECO:0000256" key="1">
    <source>
        <dbReference type="ARBA" id="ARBA00004417"/>
    </source>
</evidence>